<dbReference type="PANTHER" id="PTHR34388:SF1">
    <property type="entry name" value="DNA POLYMERASE III SUBUNIT DELTA"/>
    <property type="match status" value="1"/>
</dbReference>
<evidence type="ECO:0000313" key="9">
    <source>
        <dbReference type="Proteomes" id="UP000199647"/>
    </source>
</evidence>
<dbReference type="STRING" id="1855383.SAMN05216548_105162"/>
<dbReference type="OrthoDB" id="9804983at2"/>
<reference evidence="8 9" key="1">
    <citation type="submission" date="2016-10" db="EMBL/GenBank/DDBJ databases">
        <authorList>
            <person name="de Groot N.N."/>
        </authorList>
    </citation>
    <scope>NUCLEOTIDE SEQUENCE [LARGE SCALE GENOMIC DNA]</scope>
    <source>
        <strain evidence="8 9">A52C2</strain>
    </source>
</reference>
<dbReference type="GO" id="GO:0003677">
    <property type="term" value="F:DNA binding"/>
    <property type="evidence" value="ECO:0007669"/>
    <property type="project" value="InterPro"/>
</dbReference>
<comment type="similarity">
    <text evidence="6">Belongs to the DNA polymerase HolA subunit family.</text>
</comment>
<gene>
    <name evidence="8" type="ORF">SAMN05216548_105162</name>
</gene>
<dbReference type="InterPro" id="IPR008921">
    <property type="entry name" value="DNA_pol3_clamp-load_cplx_C"/>
</dbReference>
<evidence type="ECO:0000256" key="7">
    <source>
        <dbReference type="ARBA" id="ARBA00049244"/>
    </source>
</evidence>
<accession>A0A1H9GVE7</accession>
<dbReference type="GO" id="GO:0009360">
    <property type="term" value="C:DNA polymerase III complex"/>
    <property type="evidence" value="ECO:0007669"/>
    <property type="project" value="TreeGrafter"/>
</dbReference>
<evidence type="ECO:0000256" key="3">
    <source>
        <dbReference type="ARBA" id="ARBA00022695"/>
    </source>
</evidence>
<evidence type="ECO:0000313" key="8">
    <source>
        <dbReference type="EMBL" id="SEQ54082.1"/>
    </source>
</evidence>
<evidence type="ECO:0000256" key="1">
    <source>
        <dbReference type="ARBA" id="ARBA00012417"/>
    </source>
</evidence>
<evidence type="ECO:0000256" key="6">
    <source>
        <dbReference type="ARBA" id="ARBA00034754"/>
    </source>
</evidence>
<dbReference type="InterPro" id="IPR027417">
    <property type="entry name" value="P-loop_NTPase"/>
</dbReference>
<dbReference type="Proteomes" id="UP000199647">
    <property type="component" value="Unassembled WGS sequence"/>
</dbReference>
<organism evidence="8 9">
    <name type="scientific">Faunimonas pinastri</name>
    <dbReference type="NCBI Taxonomy" id="1855383"/>
    <lineage>
        <taxon>Bacteria</taxon>
        <taxon>Pseudomonadati</taxon>
        <taxon>Pseudomonadota</taxon>
        <taxon>Alphaproteobacteria</taxon>
        <taxon>Hyphomicrobiales</taxon>
        <taxon>Afifellaceae</taxon>
        <taxon>Faunimonas</taxon>
    </lineage>
</organism>
<name>A0A1H9GVE7_9HYPH</name>
<dbReference type="GO" id="GO:0003887">
    <property type="term" value="F:DNA-directed DNA polymerase activity"/>
    <property type="evidence" value="ECO:0007669"/>
    <property type="project" value="UniProtKB-KW"/>
</dbReference>
<keyword evidence="4" id="KW-0235">DNA replication</keyword>
<dbReference type="InterPro" id="IPR005790">
    <property type="entry name" value="DNA_polIII_delta"/>
</dbReference>
<keyword evidence="3" id="KW-0548">Nucleotidyltransferase</keyword>
<dbReference type="RefSeq" id="WP_092496290.1">
    <property type="nucleotide sequence ID" value="NZ_FOFG01000005.1"/>
</dbReference>
<evidence type="ECO:0000256" key="4">
    <source>
        <dbReference type="ARBA" id="ARBA00022705"/>
    </source>
</evidence>
<evidence type="ECO:0000256" key="5">
    <source>
        <dbReference type="ARBA" id="ARBA00022932"/>
    </source>
</evidence>
<keyword evidence="9" id="KW-1185">Reference proteome</keyword>
<keyword evidence="2" id="KW-0808">Transferase</keyword>
<dbReference type="Gene3D" id="1.10.8.60">
    <property type="match status" value="1"/>
</dbReference>
<dbReference type="PANTHER" id="PTHR34388">
    <property type="entry name" value="DNA POLYMERASE III SUBUNIT DELTA"/>
    <property type="match status" value="1"/>
</dbReference>
<proteinExistence type="inferred from homology"/>
<dbReference type="SUPFAM" id="SSF52540">
    <property type="entry name" value="P-loop containing nucleoside triphosphate hydrolases"/>
    <property type="match status" value="1"/>
</dbReference>
<dbReference type="SUPFAM" id="SSF48019">
    <property type="entry name" value="post-AAA+ oligomerization domain-like"/>
    <property type="match status" value="1"/>
</dbReference>
<dbReference type="EMBL" id="FOFG01000005">
    <property type="protein sequence ID" value="SEQ54082.1"/>
    <property type="molecule type" value="Genomic_DNA"/>
</dbReference>
<comment type="catalytic activity">
    <reaction evidence="7">
        <text>DNA(n) + a 2'-deoxyribonucleoside 5'-triphosphate = DNA(n+1) + diphosphate</text>
        <dbReference type="Rhea" id="RHEA:22508"/>
        <dbReference type="Rhea" id="RHEA-COMP:17339"/>
        <dbReference type="Rhea" id="RHEA-COMP:17340"/>
        <dbReference type="ChEBI" id="CHEBI:33019"/>
        <dbReference type="ChEBI" id="CHEBI:61560"/>
        <dbReference type="ChEBI" id="CHEBI:173112"/>
        <dbReference type="EC" id="2.7.7.7"/>
    </reaction>
</comment>
<keyword evidence="5" id="KW-0239">DNA-directed DNA polymerase</keyword>
<dbReference type="EC" id="2.7.7.7" evidence="1"/>
<sequence length="347" mass="37199">MTTVDAAGADRYVASPPPGIRIFLLYGPDAGAVTERARVLEAVARLRDPAGGSVVRIGTDEISGNPGRLADEIFAVSLFGGEPIVTVRLSDGRVNLQPAVEPLLKQPLEQGYVIIEAGDLKNTSPLRKGVEGSGHAAAIPCYESDARGVTQQVQQQIAEAGQTIEPDALELVAGSLGGDRLVTRSEVAKLLTYAGEESPIRLEHVEAVIRDSLESRTDQIIDAAMLGRAEVLEASLERLRLDGSSPSALAAQALRHLLTLHGLRTEMETGARARDVVSRARPPIFFKRRGAVEETLSRWSLPDLRRARSIVGEAVSTARRQPALEMPAVSDALYRIAGFARRAGRGR</sequence>
<evidence type="ECO:0000256" key="2">
    <source>
        <dbReference type="ARBA" id="ARBA00022679"/>
    </source>
</evidence>
<dbReference type="GO" id="GO:0006261">
    <property type="term" value="P:DNA-templated DNA replication"/>
    <property type="evidence" value="ECO:0007669"/>
    <property type="project" value="TreeGrafter"/>
</dbReference>
<dbReference type="Gene3D" id="1.20.272.10">
    <property type="match status" value="1"/>
</dbReference>
<dbReference type="NCBIfam" id="TIGR01128">
    <property type="entry name" value="holA"/>
    <property type="match status" value="1"/>
</dbReference>
<dbReference type="AlphaFoldDB" id="A0A1H9GVE7"/>
<protein>
    <recommendedName>
        <fullName evidence="1">DNA-directed DNA polymerase</fullName>
        <ecNumber evidence="1">2.7.7.7</ecNumber>
    </recommendedName>
</protein>